<accession>A0A5A7MN63</accession>
<evidence type="ECO:0000256" key="1">
    <source>
        <dbReference type="SAM" id="Phobius"/>
    </source>
</evidence>
<comment type="caution">
    <text evidence="3">The sequence shown here is derived from an EMBL/GenBank/DDBJ whole genome shotgun (WGS) entry which is preliminary data.</text>
</comment>
<reference evidence="3 4" key="1">
    <citation type="submission" date="2019-09" db="EMBL/GenBank/DDBJ databases">
        <title>NBRP : Genome information of microbial organism related human and environment.</title>
        <authorList>
            <person name="Hattori M."/>
            <person name="Oshima K."/>
            <person name="Inaba H."/>
            <person name="Suda W."/>
            <person name="Sakamoto M."/>
            <person name="Iino T."/>
            <person name="Kitahara M."/>
            <person name="Oshida Y."/>
            <person name="Iida T."/>
            <person name="Kudo T."/>
            <person name="Itoh T."/>
            <person name="Ohkuma M."/>
        </authorList>
    </citation>
    <scope>NUCLEOTIDE SEQUENCE [LARGE SCALE GENOMIC DNA]</scope>
    <source>
        <strain evidence="3 4">Hi-2</strain>
    </source>
</reference>
<protein>
    <recommendedName>
        <fullName evidence="5">PEP-CTERM sorting domain-containing protein</fullName>
    </recommendedName>
</protein>
<sequence length="260" mass="27381">MKAIASTIIAAMACLGIATASDANATIITSHSYTLFSHPDGDQAPPIYGLRLDGIERYLTGSGGVSDSWTFAFDTVTADVVLHDDPLLNTFSITGTGIGGLDVGGGSHVASSAVSFNFTYTGFDAAADFDPLNPDITISDTGRGASEKGFGSITFEQSVLGIDAGTSVGLIAWGDNSGRLFSFQSNNHRLDCPQSEHCGFPVGWGWMGLTGLTASPFHTTSQDWLFASRYVVTQVPLPQTALFLLVGLAGVFSLRRRNRV</sequence>
<name>A0A5A7MN63_9PROT</name>
<organism evidence="3 4">
    <name type="scientific">Iodidimonas gelatinilytica</name>
    <dbReference type="NCBI Taxonomy" id="1236966"/>
    <lineage>
        <taxon>Bacteria</taxon>
        <taxon>Pseudomonadati</taxon>
        <taxon>Pseudomonadota</taxon>
        <taxon>Alphaproteobacteria</taxon>
        <taxon>Iodidimonadales</taxon>
        <taxon>Iodidimonadaceae</taxon>
        <taxon>Iodidimonas</taxon>
    </lineage>
</organism>
<evidence type="ECO:0000313" key="3">
    <source>
        <dbReference type="EMBL" id="GEQ96408.1"/>
    </source>
</evidence>
<dbReference type="AlphaFoldDB" id="A0A5A7MN63"/>
<keyword evidence="1" id="KW-0472">Membrane</keyword>
<keyword evidence="1" id="KW-0812">Transmembrane</keyword>
<dbReference type="RefSeq" id="WP_149999139.1">
    <property type="nucleotide sequence ID" value="NZ_BKCL01000001.1"/>
</dbReference>
<proteinExistence type="predicted"/>
<feature type="transmembrane region" description="Helical" evidence="1">
    <location>
        <begin position="237"/>
        <end position="254"/>
    </location>
</feature>
<evidence type="ECO:0000256" key="2">
    <source>
        <dbReference type="SAM" id="SignalP"/>
    </source>
</evidence>
<keyword evidence="1" id="KW-1133">Transmembrane helix</keyword>
<feature type="signal peptide" evidence="2">
    <location>
        <begin position="1"/>
        <end position="25"/>
    </location>
</feature>
<gene>
    <name evidence="3" type="ORF">JCM17844_00450</name>
</gene>
<evidence type="ECO:0000313" key="4">
    <source>
        <dbReference type="Proteomes" id="UP000322084"/>
    </source>
</evidence>
<keyword evidence="2" id="KW-0732">Signal</keyword>
<evidence type="ECO:0008006" key="5">
    <source>
        <dbReference type="Google" id="ProtNLM"/>
    </source>
</evidence>
<feature type="chain" id="PRO_5022714951" description="PEP-CTERM sorting domain-containing protein" evidence="2">
    <location>
        <begin position="26"/>
        <end position="260"/>
    </location>
</feature>
<dbReference type="Proteomes" id="UP000322084">
    <property type="component" value="Unassembled WGS sequence"/>
</dbReference>
<dbReference type="EMBL" id="BKCL01000001">
    <property type="protein sequence ID" value="GEQ96408.1"/>
    <property type="molecule type" value="Genomic_DNA"/>
</dbReference>